<dbReference type="InterPro" id="IPR051397">
    <property type="entry name" value="Zn-ADH-like_protein"/>
</dbReference>
<dbReference type="SUPFAM" id="SSF51735">
    <property type="entry name" value="NAD(P)-binding Rossmann-fold domains"/>
    <property type="match status" value="1"/>
</dbReference>
<dbReference type="GO" id="GO:0005739">
    <property type="term" value="C:mitochondrion"/>
    <property type="evidence" value="ECO:0007669"/>
    <property type="project" value="TreeGrafter"/>
</dbReference>
<dbReference type="Gene3D" id="3.40.50.720">
    <property type="entry name" value="NAD(P)-binding Rossmann-like Domain"/>
    <property type="match status" value="1"/>
</dbReference>
<dbReference type="PANTHER" id="PTHR43677:SF4">
    <property type="entry name" value="QUINONE OXIDOREDUCTASE-LIKE PROTEIN 2"/>
    <property type="match status" value="1"/>
</dbReference>
<protein>
    <recommendedName>
        <fullName evidence="1">Enoyl reductase (ER) domain-containing protein</fullName>
    </recommendedName>
</protein>
<evidence type="ECO:0000313" key="2">
    <source>
        <dbReference type="EMBL" id="CAL4064055.1"/>
    </source>
</evidence>
<dbReference type="InterPro" id="IPR013149">
    <property type="entry name" value="ADH-like_C"/>
</dbReference>
<accession>A0AAV2PRY8</accession>
<dbReference type="AlphaFoldDB" id="A0AAV2PRY8"/>
<dbReference type="InterPro" id="IPR036291">
    <property type="entry name" value="NAD(P)-bd_dom_sf"/>
</dbReference>
<feature type="domain" description="Enoyl reductase (ER)" evidence="1">
    <location>
        <begin position="52"/>
        <end position="365"/>
    </location>
</feature>
<dbReference type="Proteomes" id="UP001497623">
    <property type="component" value="Unassembled WGS sequence"/>
</dbReference>
<dbReference type="EMBL" id="CAXKWB010001342">
    <property type="protein sequence ID" value="CAL4064055.1"/>
    <property type="molecule type" value="Genomic_DNA"/>
</dbReference>
<dbReference type="Pfam" id="PF00107">
    <property type="entry name" value="ADH_zinc_N"/>
    <property type="match status" value="1"/>
</dbReference>
<dbReference type="PANTHER" id="PTHR43677">
    <property type="entry name" value="SHORT-CHAIN DEHYDROGENASE/REDUCTASE"/>
    <property type="match status" value="1"/>
</dbReference>
<evidence type="ECO:0000313" key="3">
    <source>
        <dbReference type="Proteomes" id="UP001497623"/>
    </source>
</evidence>
<dbReference type="InterPro" id="IPR011032">
    <property type="entry name" value="GroES-like_sf"/>
</dbReference>
<dbReference type="GO" id="GO:0016491">
    <property type="term" value="F:oxidoreductase activity"/>
    <property type="evidence" value="ECO:0007669"/>
    <property type="project" value="InterPro"/>
</dbReference>
<dbReference type="Gene3D" id="3.90.180.10">
    <property type="entry name" value="Medium-chain alcohol dehydrogenases, catalytic domain"/>
    <property type="match status" value="1"/>
</dbReference>
<keyword evidence="3" id="KW-1185">Reference proteome</keyword>
<dbReference type="Pfam" id="PF08240">
    <property type="entry name" value="ADH_N"/>
    <property type="match status" value="1"/>
</dbReference>
<sequence length="368" mass="40171">MASSIFRPLLNCRRHLPGLLNNAVNLNISLNQKQSLIRYSSTYKAALLHEYGQNLILEDMTRNILKSNEVRVAVHSCGVNASDRLMVENLYDHPVKRPFVPGFEVCGEVLEVGSDVKTVVTGTRVIGLNKVALGGFAEECVLDENDVFMVDHAVCFDAGAALADCYSTALLALNRRAQIKEGDTVLITAAAGGLGLAAVDLASSVYRAKVIGVCGTEGKADLVRQKGAWAALKYNEKHVLQKVKEVTDGKGVDVVFDAVGGDVFNTALDCVAHEGKVVVAGFASRVVPHIETSRLLPKAISIMGLSLTRYHESDFAVYRQAVEDVIELHEMKLINPHICARFKLDETDKAFDFIKERRSMGKVVLEMD</sequence>
<dbReference type="CDD" id="cd08241">
    <property type="entry name" value="QOR1"/>
    <property type="match status" value="1"/>
</dbReference>
<evidence type="ECO:0000259" key="1">
    <source>
        <dbReference type="SMART" id="SM00829"/>
    </source>
</evidence>
<gene>
    <name evidence="2" type="ORF">MNOR_LOCUS3807</name>
</gene>
<dbReference type="InterPro" id="IPR013154">
    <property type="entry name" value="ADH-like_N"/>
</dbReference>
<reference evidence="2 3" key="1">
    <citation type="submission" date="2024-05" db="EMBL/GenBank/DDBJ databases">
        <authorList>
            <person name="Wallberg A."/>
        </authorList>
    </citation>
    <scope>NUCLEOTIDE SEQUENCE [LARGE SCALE GENOMIC DNA]</scope>
</reference>
<name>A0AAV2PRY8_MEGNR</name>
<proteinExistence type="predicted"/>
<dbReference type="InterPro" id="IPR020843">
    <property type="entry name" value="ER"/>
</dbReference>
<dbReference type="SMART" id="SM00829">
    <property type="entry name" value="PKS_ER"/>
    <property type="match status" value="1"/>
</dbReference>
<dbReference type="SUPFAM" id="SSF50129">
    <property type="entry name" value="GroES-like"/>
    <property type="match status" value="1"/>
</dbReference>
<organism evidence="2 3">
    <name type="scientific">Meganyctiphanes norvegica</name>
    <name type="common">Northern krill</name>
    <name type="synonym">Thysanopoda norvegica</name>
    <dbReference type="NCBI Taxonomy" id="48144"/>
    <lineage>
        <taxon>Eukaryota</taxon>
        <taxon>Metazoa</taxon>
        <taxon>Ecdysozoa</taxon>
        <taxon>Arthropoda</taxon>
        <taxon>Crustacea</taxon>
        <taxon>Multicrustacea</taxon>
        <taxon>Malacostraca</taxon>
        <taxon>Eumalacostraca</taxon>
        <taxon>Eucarida</taxon>
        <taxon>Euphausiacea</taxon>
        <taxon>Euphausiidae</taxon>
        <taxon>Meganyctiphanes</taxon>
    </lineage>
</organism>
<comment type="caution">
    <text evidence="2">The sequence shown here is derived from an EMBL/GenBank/DDBJ whole genome shotgun (WGS) entry which is preliminary data.</text>
</comment>